<dbReference type="Proteomes" id="UP000005819">
    <property type="component" value="Unassembled WGS sequence"/>
</dbReference>
<protein>
    <submittedName>
        <fullName evidence="2">Uncharacterized protein</fullName>
    </submittedName>
</protein>
<gene>
    <name evidence="2" type="ORF">ALIPUT_00111</name>
</gene>
<evidence type="ECO:0000313" key="3">
    <source>
        <dbReference type="Proteomes" id="UP000005819"/>
    </source>
</evidence>
<accession>B0MTQ1</accession>
<reference evidence="2" key="2">
    <citation type="submission" date="2013-09" db="EMBL/GenBank/DDBJ databases">
        <title>Draft genome sequence of Alistipes putredinis (DSM 17216).</title>
        <authorList>
            <person name="Sudarsanam P."/>
            <person name="Ley R."/>
            <person name="Guruge J."/>
            <person name="Turnbaugh P.J."/>
            <person name="Mahowald M."/>
            <person name="Liep D."/>
            <person name="Gordon J."/>
        </authorList>
    </citation>
    <scope>NUCLEOTIDE SEQUENCE</scope>
    <source>
        <strain evidence="2">DSM 17216</strain>
    </source>
</reference>
<proteinExistence type="predicted"/>
<dbReference type="AlphaFoldDB" id="B0MTQ1"/>
<dbReference type="EMBL" id="ABFK02000016">
    <property type="protein sequence ID" value="EDS04240.1"/>
    <property type="molecule type" value="Genomic_DNA"/>
</dbReference>
<comment type="caution">
    <text evidence="2">The sequence shown here is derived from an EMBL/GenBank/DDBJ whole genome shotgun (WGS) entry which is preliminary data.</text>
</comment>
<keyword evidence="1" id="KW-0812">Transmembrane</keyword>
<reference evidence="2" key="1">
    <citation type="submission" date="2007-10" db="EMBL/GenBank/DDBJ databases">
        <authorList>
            <person name="Fulton L."/>
            <person name="Clifton S."/>
            <person name="Fulton B."/>
            <person name="Xu J."/>
            <person name="Minx P."/>
            <person name="Pepin K.H."/>
            <person name="Johnson M."/>
            <person name="Thiruvilangam P."/>
            <person name="Bhonagiri V."/>
            <person name="Nash W.E."/>
            <person name="Mardis E.R."/>
            <person name="Wilson R.K."/>
        </authorList>
    </citation>
    <scope>NUCLEOTIDE SEQUENCE [LARGE SCALE GENOMIC DNA]</scope>
    <source>
        <strain evidence="2">DSM 17216</strain>
    </source>
</reference>
<name>B0MTQ1_9BACT</name>
<evidence type="ECO:0000313" key="2">
    <source>
        <dbReference type="EMBL" id="EDS04240.1"/>
    </source>
</evidence>
<keyword evidence="3" id="KW-1185">Reference proteome</keyword>
<sequence>MCEFDANRRILRRISGFFTIFVSRNDEGVPFVPFVWLGIVGALPVLWMFSGFSARRSVRFRITTEDIRNDASSVCRVLVRKGLVRDRMAEKLRIEADSGFQV</sequence>
<feature type="transmembrane region" description="Helical" evidence="1">
    <location>
        <begin position="31"/>
        <end position="52"/>
    </location>
</feature>
<keyword evidence="1" id="KW-0472">Membrane</keyword>
<evidence type="ECO:0000256" key="1">
    <source>
        <dbReference type="SAM" id="Phobius"/>
    </source>
</evidence>
<keyword evidence="1" id="KW-1133">Transmembrane helix</keyword>
<dbReference type="HOGENOM" id="CLU_2271443_0_0_10"/>
<organism evidence="2 3">
    <name type="scientific">Alistipes putredinis DSM 17216</name>
    <dbReference type="NCBI Taxonomy" id="445970"/>
    <lineage>
        <taxon>Bacteria</taxon>
        <taxon>Pseudomonadati</taxon>
        <taxon>Bacteroidota</taxon>
        <taxon>Bacteroidia</taxon>
        <taxon>Bacteroidales</taxon>
        <taxon>Rikenellaceae</taxon>
        <taxon>Alistipes</taxon>
    </lineage>
</organism>